<gene>
    <name evidence="19" type="ORF">EOS_39630</name>
</gene>
<accession>A0A0J1CJY4</accession>
<dbReference type="CDD" id="cd05387">
    <property type="entry name" value="BY-kinase"/>
    <property type="match status" value="1"/>
</dbReference>
<keyword evidence="9" id="KW-0067">ATP-binding</keyword>
<dbReference type="Gene3D" id="3.40.50.300">
    <property type="entry name" value="P-loop containing nucleotide triphosphate hydrolases"/>
    <property type="match status" value="1"/>
</dbReference>
<keyword evidence="3" id="KW-1003">Cell membrane</keyword>
<dbReference type="InterPro" id="IPR050445">
    <property type="entry name" value="Bact_polysacc_biosynth/exp"/>
</dbReference>
<dbReference type="InterPro" id="IPR025669">
    <property type="entry name" value="AAA_dom"/>
</dbReference>
<feature type="domain" description="AAA" evidence="17">
    <location>
        <begin position="600"/>
        <end position="756"/>
    </location>
</feature>
<keyword evidence="6 15" id="KW-0812">Transmembrane</keyword>
<evidence type="ECO:0000256" key="13">
    <source>
        <dbReference type="ARBA" id="ARBA00053015"/>
    </source>
</evidence>
<evidence type="ECO:0000259" key="17">
    <source>
        <dbReference type="Pfam" id="PF13614"/>
    </source>
</evidence>
<evidence type="ECO:0000256" key="15">
    <source>
        <dbReference type="SAM" id="Phobius"/>
    </source>
</evidence>
<evidence type="ECO:0000256" key="4">
    <source>
        <dbReference type="ARBA" id="ARBA00022519"/>
    </source>
</evidence>
<dbReference type="Pfam" id="PF13614">
    <property type="entry name" value="AAA_31"/>
    <property type="match status" value="1"/>
</dbReference>
<evidence type="ECO:0000256" key="11">
    <source>
        <dbReference type="ARBA" id="ARBA00023136"/>
    </source>
</evidence>
<dbReference type="RefSeq" id="WP_047897704.1">
    <property type="nucleotide sequence ID" value="NZ_AEJF01000242.1"/>
</dbReference>
<evidence type="ECO:0000256" key="8">
    <source>
        <dbReference type="ARBA" id="ARBA00022777"/>
    </source>
</evidence>
<evidence type="ECO:0000313" key="19">
    <source>
        <dbReference type="EMBL" id="KLU20756.1"/>
    </source>
</evidence>
<keyword evidence="10 15" id="KW-1133">Transmembrane helix</keyword>
<dbReference type="InterPro" id="IPR005702">
    <property type="entry name" value="Wzc-like_C"/>
</dbReference>
<dbReference type="GO" id="GO:0005886">
    <property type="term" value="C:plasma membrane"/>
    <property type="evidence" value="ECO:0007669"/>
    <property type="project" value="UniProtKB-SubCell"/>
</dbReference>
<evidence type="ECO:0000256" key="3">
    <source>
        <dbReference type="ARBA" id="ARBA00022475"/>
    </source>
</evidence>
<feature type="transmembrane region" description="Helical" evidence="15">
    <location>
        <begin position="32"/>
        <end position="50"/>
    </location>
</feature>
<feature type="coiled-coil region" evidence="14">
    <location>
        <begin position="277"/>
        <end position="304"/>
    </location>
</feature>
<feature type="domain" description="Tyrosine-protein kinase G-rich" evidence="18">
    <location>
        <begin position="391"/>
        <end position="470"/>
    </location>
</feature>
<keyword evidence="12" id="KW-0829">Tyrosine-protein kinase</keyword>
<keyword evidence="8 19" id="KW-0418">Kinase</keyword>
<reference evidence="19 20" key="1">
    <citation type="journal article" date="2015" name="Genome Announc.">
        <title>Draft Genome Sequence of Burkholderia sp. Strain PML1(12), an Ectomycorrhizosphere-Inhabiting Bacterium with Effective Mineral-Weathering Ability.</title>
        <authorList>
            <person name="Uroz S."/>
            <person name="Oger P."/>
        </authorList>
    </citation>
    <scope>NUCLEOTIDE SEQUENCE [LARGE SCALE GENOMIC DNA]</scope>
    <source>
        <strain evidence="20">PML1(12)</strain>
    </source>
</reference>
<dbReference type="Pfam" id="PF13807">
    <property type="entry name" value="GNVR"/>
    <property type="match status" value="1"/>
</dbReference>
<evidence type="ECO:0000256" key="10">
    <source>
        <dbReference type="ARBA" id="ARBA00022989"/>
    </source>
</evidence>
<keyword evidence="14" id="KW-0175">Coiled coil</keyword>
<comment type="subcellular location">
    <subcellularLocation>
        <location evidence="1">Cell inner membrane</location>
        <topology evidence="1">Multi-pass membrane protein</topology>
    </subcellularLocation>
</comment>
<feature type="transmembrane region" description="Helical" evidence="15">
    <location>
        <begin position="446"/>
        <end position="467"/>
    </location>
</feature>
<evidence type="ECO:0000256" key="12">
    <source>
        <dbReference type="ARBA" id="ARBA00023137"/>
    </source>
</evidence>
<protein>
    <submittedName>
        <fullName evidence="19">Protein tyrosine kinase</fullName>
    </submittedName>
</protein>
<dbReference type="SUPFAM" id="SSF52540">
    <property type="entry name" value="P-loop containing nucleoside triphosphate hydrolases"/>
    <property type="match status" value="1"/>
</dbReference>
<dbReference type="NCBIfam" id="TIGR01007">
    <property type="entry name" value="eps_fam"/>
    <property type="match status" value="1"/>
</dbReference>
<evidence type="ECO:0000256" key="2">
    <source>
        <dbReference type="ARBA" id="ARBA00008883"/>
    </source>
</evidence>
<evidence type="ECO:0000256" key="14">
    <source>
        <dbReference type="SAM" id="Coils"/>
    </source>
</evidence>
<organism evidence="19 20">
    <name type="scientific">Caballeronia mineralivorans PML1(12)</name>
    <dbReference type="NCBI Taxonomy" id="908627"/>
    <lineage>
        <taxon>Bacteria</taxon>
        <taxon>Pseudomonadati</taxon>
        <taxon>Pseudomonadota</taxon>
        <taxon>Betaproteobacteria</taxon>
        <taxon>Burkholderiales</taxon>
        <taxon>Burkholderiaceae</taxon>
        <taxon>Caballeronia</taxon>
    </lineage>
</organism>
<dbReference type="Pfam" id="PF02706">
    <property type="entry name" value="Wzz"/>
    <property type="match status" value="1"/>
</dbReference>
<comment type="similarity">
    <text evidence="2">Belongs to the etk/wzc family.</text>
</comment>
<evidence type="ECO:0000256" key="6">
    <source>
        <dbReference type="ARBA" id="ARBA00022692"/>
    </source>
</evidence>
<dbReference type="GO" id="GO:0004713">
    <property type="term" value="F:protein tyrosine kinase activity"/>
    <property type="evidence" value="ECO:0007669"/>
    <property type="project" value="UniProtKB-KW"/>
</dbReference>
<dbReference type="OrthoDB" id="9808257at2"/>
<feature type="domain" description="Polysaccharide chain length determinant N-terminal" evidence="16">
    <location>
        <begin position="18"/>
        <end position="112"/>
    </location>
</feature>
<dbReference type="InterPro" id="IPR027417">
    <property type="entry name" value="P-loop_NTPase"/>
</dbReference>
<evidence type="ECO:0000313" key="20">
    <source>
        <dbReference type="Proteomes" id="UP000035963"/>
    </source>
</evidence>
<evidence type="ECO:0000256" key="1">
    <source>
        <dbReference type="ARBA" id="ARBA00004429"/>
    </source>
</evidence>
<comment type="catalytic activity">
    <reaction evidence="13">
        <text>L-tyrosyl-[protein] + ATP = O-phospho-L-tyrosyl-[protein] + ADP + H(+)</text>
        <dbReference type="Rhea" id="RHEA:10596"/>
        <dbReference type="Rhea" id="RHEA-COMP:10136"/>
        <dbReference type="Rhea" id="RHEA-COMP:20101"/>
        <dbReference type="ChEBI" id="CHEBI:15378"/>
        <dbReference type="ChEBI" id="CHEBI:30616"/>
        <dbReference type="ChEBI" id="CHEBI:46858"/>
        <dbReference type="ChEBI" id="CHEBI:61978"/>
        <dbReference type="ChEBI" id="CHEBI:456216"/>
    </reaction>
</comment>
<dbReference type="PANTHER" id="PTHR32309:SF32">
    <property type="entry name" value="TYROSINE-PROTEIN KINASE ETK-RELATED"/>
    <property type="match status" value="1"/>
</dbReference>
<keyword evidence="5" id="KW-0808">Transferase</keyword>
<evidence type="ECO:0000259" key="16">
    <source>
        <dbReference type="Pfam" id="PF02706"/>
    </source>
</evidence>
<keyword evidence="20" id="KW-1185">Reference proteome</keyword>
<dbReference type="AlphaFoldDB" id="A0A0J1CJY4"/>
<dbReference type="Pfam" id="PF23607">
    <property type="entry name" value="WZC_N"/>
    <property type="match status" value="1"/>
</dbReference>
<dbReference type="PATRIC" id="fig|908627.4.peg.8875"/>
<evidence type="ECO:0000259" key="18">
    <source>
        <dbReference type="Pfam" id="PF13807"/>
    </source>
</evidence>
<keyword evidence="7" id="KW-0547">Nucleotide-binding</keyword>
<dbReference type="EMBL" id="AEJF01000242">
    <property type="protein sequence ID" value="KLU20756.1"/>
    <property type="molecule type" value="Genomic_DNA"/>
</dbReference>
<evidence type="ECO:0000256" key="5">
    <source>
        <dbReference type="ARBA" id="ARBA00022679"/>
    </source>
</evidence>
<comment type="caution">
    <text evidence="19">The sequence shown here is derived from an EMBL/GenBank/DDBJ whole genome shotgun (WGS) entry which is preliminary data.</text>
</comment>
<evidence type="ECO:0000256" key="9">
    <source>
        <dbReference type="ARBA" id="ARBA00022840"/>
    </source>
</evidence>
<evidence type="ECO:0000256" key="7">
    <source>
        <dbReference type="ARBA" id="ARBA00022741"/>
    </source>
</evidence>
<proteinExistence type="inferred from homology"/>
<dbReference type="GO" id="GO:0005524">
    <property type="term" value="F:ATP binding"/>
    <property type="evidence" value="ECO:0007669"/>
    <property type="project" value="UniProtKB-KW"/>
</dbReference>
<sequence>MSTYEMLEHSPTQAKDEEFVLRDLVRMIVDQIWWVLGIALGILLVAVLYAKMSTPVYSADALVQVETPSPNSPNSAQASLAAALMPSAGSMHADAEIEIIKSRAVIDPVVEQFNLNFGTSTNVMPVIGRVTSWFAHKGHPLPALFGFDAYAWGGEEFKVDSVNVPTILQDQRLTLRALGEGRFALLDAENHELLQGEAGTVATGNGVTLLVSQLVARPGTEFFVTRASQLEAGQVFGAGMQVAEKGKDTGIVQISYSGSQPIFITEVANAVAASYLKQRTERAQEEANRMLTFLNNELPRVRNELRASETALAQYQTAAGSFQPTQEAQTYLSGGLDYERQIAALRMQRVQLLQRFTDGADEVRAIDAQLAALNVEKSRFENQFKTLPGSERQAVSLQREAKVNSEIYVALLNKTQELSISRAGTVGNVHIVDMALVPSQPVKPKAGLIIAAGGLLGVIAGVVFAFVRRAFFAGVDDPDLVERRFNLPIFGAIPFSAEQARVDRVRLDRPVALPLPSVKGAAGGAKRLGTQPVGDGFVSTPGMAAKTRVAMALKHATVLPASRSTTQPLLSTTHPFDTSIEGLRGLRATLQFALVDAPNRVIAITSPAPSDGKSFLSANLAALLAESGKRVLLIDADLRRGRLAQYLGRSPHGGLTELLTGQTDFEMAARETGVHGLHFIGSGAHPPNPSEILTSARFASLLQAFEKQFDLVIVDTPPLLAVPDAAVIASLAGSTVLVMRSGAHSEKNIADSLKKLKRAHARVVGGVLNAMPAKRGGRNGTYDYAYAYTYSSDPLTAEVKQ</sequence>
<keyword evidence="11 15" id="KW-0472">Membrane</keyword>
<dbReference type="Proteomes" id="UP000035963">
    <property type="component" value="Unassembled WGS sequence"/>
</dbReference>
<keyword evidence="4" id="KW-0997">Cell inner membrane</keyword>
<dbReference type="PANTHER" id="PTHR32309">
    <property type="entry name" value="TYROSINE-PROTEIN KINASE"/>
    <property type="match status" value="1"/>
</dbReference>
<dbReference type="InterPro" id="IPR003856">
    <property type="entry name" value="LPS_length_determ_N"/>
</dbReference>
<dbReference type="InterPro" id="IPR032807">
    <property type="entry name" value="GNVR"/>
</dbReference>
<name>A0A0J1CJY4_9BURK</name>